<feature type="coiled-coil region" evidence="2">
    <location>
        <begin position="799"/>
        <end position="826"/>
    </location>
</feature>
<dbReference type="NCBIfam" id="TIGR01760">
    <property type="entry name" value="tape_meas_TP901"/>
    <property type="match status" value="1"/>
</dbReference>
<evidence type="ECO:0000313" key="6">
    <source>
        <dbReference type="EMBL" id="PKG30656.1"/>
    </source>
</evidence>
<dbReference type="Gene3D" id="3.10.350.10">
    <property type="entry name" value="LysM domain"/>
    <property type="match status" value="1"/>
</dbReference>
<evidence type="ECO:0000256" key="2">
    <source>
        <dbReference type="SAM" id="Coils"/>
    </source>
</evidence>
<dbReference type="InterPro" id="IPR023346">
    <property type="entry name" value="Lysozyme-like_dom_sf"/>
</dbReference>
<organism evidence="6 7">
    <name type="scientific">Cytobacillus horneckiae</name>
    <dbReference type="NCBI Taxonomy" id="549687"/>
    <lineage>
        <taxon>Bacteria</taxon>
        <taxon>Bacillati</taxon>
        <taxon>Bacillota</taxon>
        <taxon>Bacilli</taxon>
        <taxon>Bacillales</taxon>
        <taxon>Bacillaceae</taxon>
        <taxon>Cytobacillus</taxon>
    </lineage>
</organism>
<accession>A0A2N0ZMF3</accession>
<evidence type="ECO:0000313" key="7">
    <source>
        <dbReference type="Proteomes" id="UP000233343"/>
    </source>
</evidence>
<dbReference type="RefSeq" id="WP_066191315.1">
    <property type="nucleotide sequence ID" value="NZ_JARMMB010000002.1"/>
</dbReference>
<dbReference type="PANTHER" id="PTHR37813">
    <property type="entry name" value="FELS-2 PROPHAGE PROTEIN"/>
    <property type="match status" value="1"/>
</dbReference>
<evidence type="ECO:0000256" key="3">
    <source>
        <dbReference type="SAM" id="MobiDB-lite"/>
    </source>
</evidence>
<keyword evidence="4" id="KW-0812">Transmembrane</keyword>
<dbReference type="EMBL" id="PISD01000006">
    <property type="protein sequence ID" value="PKG30656.1"/>
    <property type="molecule type" value="Genomic_DNA"/>
</dbReference>
<keyword evidence="4" id="KW-0472">Membrane</keyword>
<dbReference type="Pfam" id="PF01476">
    <property type="entry name" value="LysM"/>
    <property type="match status" value="1"/>
</dbReference>
<dbReference type="InterPro" id="IPR018392">
    <property type="entry name" value="LysM"/>
</dbReference>
<keyword evidence="2" id="KW-0175">Coiled coil</keyword>
<dbReference type="InterPro" id="IPR036779">
    <property type="entry name" value="LysM_dom_sf"/>
</dbReference>
<feature type="coiled-coil region" evidence="2">
    <location>
        <begin position="1029"/>
        <end position="1063"/>
    </location>
</feature>
<sequence length="2198" mass="242852">MADSNNRIGIAFDVDSSDLQEFTKAINILDRFNKKSSEVVNSLGALTGSMNNNAKSAKNQKDEFINLDRAMNAWSSRLKTNQSMMQSYEASQAKLTQKLKQYGRDVKVSVDETGKLSASFKNAEGNLVSMTGTYDRSSNSIKNMKTQLSTASMEVKKKAEADRKAVQEMDRLHAAALKVNKGLDEQKKRYQELTRGTDISRVVRMNGAAFNVMNHAVKANGEIVRASMDRNGKWTQTLRMQNGELRTISGYYDRTNKKLIQYSESVSRSETATRRASSAIQNQSRHLSNLERSMQGLNKYTLTWADAIEIAGTRMLQWSVAGTAIFGLQRGFQNLISTIIEIDTQMTQLFRVLPEETNFNEMMKDSIRLSTQLGRTLTDINEALITFARSGFNNVDTRFLSEAATLMANVSDIDMFDASETITSAITLFNVEARDAIQVVNKLNEVDNDYAISTQQLAKSITRAGGTAASFGVSLNELLGHTTAIGVATRESGQIIGNSLKTIYSRVNTLDKARNAIEALGISMTLPNGDNRDVADIMNDIAKKWPELNNAQKQNTAINVAGTYQLSRFLAMMNNYQMGLDATATAQNSYNSAVEENEKYMKSIQARINLLKSSFSQLSIALREAGLGKTILVILESLNNLTQGFTKIIEVMGKWSFAIPIVAAAVGIFIAQMQRTRNEMLTFQMAMAGMNTAMSRQALMMSTTVTTSTILSGAFATLRTAAIGLTTALLTNPLTWIAVALTAIPMLIGHFKRLKAEQEALYKKAEDNTKAFKDFKKEVESGDVSQTSIDVFASKTDVAGKALERLEKAQNKAKKAQEDAKSAYDSLNHAYAISSSSIQTHTNWQDTLSKNTKEELADIGIKYDKYKSIEELMAAVKKRQGEYSDAVNAGNAVLEEAEKKLAFHADAFEEVGEEVQETMDLMQTFFGVNDQMVQQMIGAYNHIMVLTKIKNKDANQTEMLEQSYKLWEARLGLTRQEIMKNPDAMKENIDWQLKMKDKWGEATQKILNNEEQKQLAVDITKQKTKEAADEQIAAEKKAAEEKAKAAEDEVKRKSKAFEEFRRNMALNQALNLGMTAEEVSNATLRGDFNKKSADKSIAAMKGENKQTVSTQTAYDKLKQLQNTANETRQKNQFKSGDNIKKNLESERKQAGTTAKGHQDSATKVSNAAKNKKDNVIKHAGTQNKEHKRLSKDETGSVSSGWDTMWKTVSKIMDWIKGLFGIKTSSKKTSGSLKGNGIDRYAKGTSASGHGGGPAIVGEEGPELAHIPNLGTTVVGKSGPELLNLPKGTSVLPNKHTERVLKSYGFPAYAGGVGNFFDAITKGPKAVWESATSKFGLSDKLIPKWFVNHSGSPTKYITSLAVNKVKDMLDSAIGSFGDFAGAGSDMAQKAIAAALKITGQSMSWMPFLMTVAKRESGFNPRAINLWDINAKRGIPSKGMFQTIDPTFNTHKLAGMNDIWNPLHNAVAAIRYMISRYGGIGGHPAFKSMKNGGGYKPYANGGIINKPHMGLVGEAGPEAIIPLSANRRSRALDLYEQTGKALGVRAYANGGIVGGKYKIKYGDTLSELAVRFKTTVKNLMDMNKQIKNANKIYAGQYLTIKQSSSTSKPNPTPAKKSYTKAQADSKFQSTNDYVSYMQGMNAHGYDSATYKTWKLRSIKDYMPYASTATKQDYNKQYAQALSEYDSVSSAKTAFNQAGWYGLSKDQKASVWKGIQEDVVANAVEKLSQSTSAWLNTFNDGLSEANQKVTDWLSLADQMRDKQAALKKEAFVDNYVNTGMEKYGMIEKKSGAEAIQERMDQIRQQTESLLTDNAEINYQNNPAEFAKRKAQLDKEQKTIQDKINSVTADAKKRGLTAAQYSDVLGPLKDKLAELNAAEKELADATTTNNNILKANETTINKLGSEYQKLQKELEETTKKTEMLDMIKEKITSLFNWNSNSLFTEKTDEFGNVVRDIEGTIRSVLDVQKAIQDITSNIYENIDKTVEEMISNILTAELPDLSELFGGKSDYSGIANGINGAIDTIKPTWDEALSYMSGSMVNMFTGTNWQDTMKKWTKNMAISMEGLAPLFENLMFKFPEVIGKIMSELPSLVSTAMQNLTVGVFNTVIEILNRLVATVNQIVPADKRVPMFDKMQYATPTYTQNNETTNNNDTKTYQVGGAERNVTYVINTGVAIASESELREFAMLLKGLMEEEEGRGES</sequence>
<keyword evidence="7" id="KW-1185">Reference proteome</keyword>
<keyword evidence="1" id="KW-1188">Viral release from host cell</keyword>
<feature type="region of interest" description="Disordered" evidence="3">
    <location>
        <begin position="1601"/>
        <end position="1620"/>
    </location>
</feature>
<gene>
    <name evidence="6" type="ORF">CWS20_01855</name>
</gene>
<feature type="transmembrane region" description="Helical" evidence="4">
    <location>
        <begin position="722"/>
        <end position="748"/>
    </location>
</feature>
<dbReference type="PANTHER" id="PTHR37813:SF1">
    <property type="entry name" value="FELS-2 PROPHAGE PROTEIN"/>
    <property type="match status" value="1"/>
</dbReference>
<feature type="coiled-coil region" evidence="2">
    <location>
        <begin position="1864"/>
        <end position="1916"/>
    </location>
</feature>
<dbReference type="InterPro" id="IPR008258">
    <property type="entry name" value="Transglycosylase_SLT_dom_1"/>
</dbReference>
<dbReference type="Pfam" id="PF01464">
    <property type="entry name" value="SLT"/>
    <property type="match status" value="1"/>
</dbReference>
<protein>
    <submittedName>
        <fullName evidence="6">Phage tail tape measure protein</fullName>
    </submittedName>
</protein>
<name>A0A2N0ZMF3_9BACI</name>
<dbReference type="CDD" id="cd13402">
    <property type="entry name" value="LT_TF-like"/>
    <property type="match status" value="1"/>
</dbReference>
<evidence type="ECO:0000256" key="4">
    <source>
        <dbReference type="SAM" id="Phobius"/>
    </source>
</evidence>
<dbReference type="PROSITE" id="PS51782">
    <property type="entry name" value="LYSM"/>
    <property type="match status" value="1"/>
</dbReference>
<dbReference type="SUPFAM" id="SSF53955">
    <property type="entry name" value="Lysozyme-like"/>
    <property type="match status" value="1"/>
</dbReference>
<feature type="region of interest" description="Disordered" evidence="3">
    <location>
        <begin position="1147"/>
        <end position="1199"/>
    </location>
</feature>
<evidence type="ECO:0000259" key="5">
    <source>
        <dbReference type="PROSITE" id="PS51782"/>
    </source>
</evidence>
<dbReference type="SMART" id="SM00257">
    <property type="entry name" value="LysM"/>
    <property type="match status" value="1"/>
</dbReference>
<dbReference type="Proteomes" id="UP000233343">
    <property type="component" value="Unassembled WGS sequence"/>
</dbReference>
<feature type="transmembrane region" description="Helical" evidence="4">
    <location>
        <begin position="655"/>
        <end position="673"/>
    </location>
</feature>
<reference evidence="6 7" key="1">
    <citation type="journal article" date="2010" name="Int. J. Syst. Evol. Microbiol.">
        <title>Bacillus horneckiae sp. nov., isolated from a spacecraft-assembly clean room.</title>
        <authorList>
            <person name="Vaishampayan P."/>
            <person name="Probst A."/>
            <person name="Krishnamurthi S."/>
            <person name="Ghosh S."/>
            <person name="Osman S."/>
            <person name="McDowall A."/>
            <person name="Ruckmani A."/>
            <person name="Mayilraj S."/>
            <person name="Venkateswaran K."/>
        </authorList>
    </citation>
    <scope>NUCLEOTIDE SEQUENCE [LARGE SCALE GENOMIC DNA]</scope>
    <source>
        <strain evidence="7">1PO1SC</strain>
    </source>
</reference>
<keyword evidence="4" id="KW-1133">Transmembrane helix</keyword>
<evidence type="ECO:0000256" key="1">
    <source>
        <dbReference type="ARBA" id="ARBA00022612"/>
    </source>
</evidence>
<dbReference type="Pfam" id="PF10145">
    <property type="entry name" value="PhageMin_Tail"/>
    <property type="match status" value="1"/>
</dbReference>
<dbReference type="InterPro" id="IPR010090">
    <property type="entry name" value="Phage_tape_meas"/>
</dbReference>
<comment type="caution">
    <text evidence="6">The sequence shown here is derived from an EMBL/GenBank/DDBJ whole genome shotgun (WGS) entry which is preliminary data.</text>
</comment>
<proteinExistence type="predicted"/>
<feature type="domain" description="LysM" evidence="5">
    <location>
        <begin position="1553"/>
        <end position="1598"/>
    </location>
</feature>
<feature type="compositionally biased region" description="Polar residues" evidence="3">
    <location>
        <begin position="1159"/>
        <end position="1168"/>
    </location>
</feature>
<dbReference type="SUPFAM" id="SSF54106">
    <property type="entry name" value="LysM domain"/>
    <property type="match status" value="1"/>
</dbReference>